<evidence type="ECO:0000313" key="2">
    <source>
        <dbReference type="EMBL" id="KAJ3483536.1"/>
    </source>
</evidence>
<dbReference type="Proteomes" id="UP001212997">
    <property type="component" value="Unassembled WGS sequence"/>
</dbReference>
<dbReference type="Pfam" id="PF00646">
    <property type="entry name" value="F-box"/>
    <property type="match status" value="1"/>
</dbReference>
<name>A0AAD5YE30_9APHY</name>
<dbReference type="InterPro" id="IPR001810">
    <property type="entry name" value="F-box_dom"/>
</dbReference>
<reference evidence="2" key="1">
    <citation type="submission" date="2022-07" db="EMBL/GenBank/DDBJ databases">
        <title>Genome Sequence of Physisporinus lineatus.</title>
        <authorList>
            <person name="Buettner E."/>
        </authorList>
    </citation>
    <scope>NUCLEOTIDE SEQUENCE</scope>
    <source>
        <strain evidence="2">VT162</strain>
    </source>
</reference>
<dbReference type="AlphaFoldDB" id="A0AAD5YE30"/>
<comment type="caution">
    <text evidence="2">The sequence shown here is derived from an EMBL/GenBank/DDBJ whole genome shotgun (WGS) entry which is preliminary data.</text>
</comment>
<dbReference type="InterPro" id="IPR036047">
    <property type="entry name" value="F-box-like_dom_sf"/>
</dbReference>
<organism evidence="2 3">
    <name type="scientific">Meripilus lineatus</name>
    <dbReference type="NCBI Taxonomy" id="2056292"/>
    <lineage>
        <taxon>Eukaryota</taxon>
        <taxon>Fungi</taxon>
        <taxon>Dikarya</taxon>
        <taxon>Basidiomycota</taxon>
        <taxon>Agaricomycotina</taxon>
        <taxon>Agaricomycetes</taxon>
        <taxon>Polyporales</taxon>
        <taxon>Meripilaceae</taxon>
        <taxon>Meripilus</taxon>
    </lineage>
</organism>
<keyword evidence="3" id="KW-1185">Reference proteome</keyword>
<dbReference type="EMBL" id="JANAWD010000224">
    <property type="protein sequence ID" value="KAJ3483536.1"/>
    <property type="molecule type" value="Genomic_DNA"/>
</dbReference>
<dbReference type="SUPFAM" id="SSF81383">
    <property type="entry name" value="F-box domain"/>
    <property type="match status" value="1"/>
</dbReference>
<protein>
    <recommendedName>
        <fullName evidence="1">F-box domain-containing protein</fullName>
    </recommendedName>
</protein>
<sequence>MNSAGPQSHLSLECWYEILTHVDLATFMAVRSLSKRLRRILSDILMMRYTTLLTAFLSNPQEFCDILDTTDAVLASRGLRYLVDFGIPIPPRQIHIFCKRRSSYNIVHLLYAAGYRSSEIILRGGRKKVITYQETFTKGCQSIIIESAESSVVVFTYNHFLRTYDYIVASGSGFVVAYPHHFSSNSEFGIPTAEFFFHNDSRRFGDSKCLSVGFTAAYANVVTRYRSFLPIWHENEEDVPMIGFGLDNKIDISRWDEQNRIFRSSLRYF</sequence>
<evidence type="ECO:0000259" key="1">
    <source>
        <dbReference type="Pfam" id="PF00646"/>
    </source>
</evidence>
<evidence type="ECO:0000313" key="3">
    <source>
        <dbReference type="Proteomes" id="UP001212997"/>
    </source>
</evidence>
<proteinExistence type="predicted"/>
<gene>
    <name evidence="2" type="ORF">NLI96_g6239</name>
</gene>
<accession>A0AAD5YE30</accession>
<feature type="domain" description="F-box" evidence="1">
    <location>
        <begin position="8"/>
        <end position="43"/>
    </location>
</feature>